<accession>A0ABT9QBE7</accession>
<organism evidence="2 3">
    <name type="scientific">Streptosporangium lutulentum</name>
    <dbReference type="NCBI Taxonomy" id="1461250"/>
    <lineage>
        <taxon>Bacteria</taxon>
        <taxon>Bacillati</taxon>
        <taxon>Actinomycetota</taxon>
        <taxon>Actinomycetes</taxon>
        <taxon>Streptosporangiales</taxon>
        <taxon>Streptosporangiaceae</taxon>
        <taxon>Streptosporangium</taxon>
    </lineage>
</organism>
<keyword evidence="3" id="KW-1185">Reference proteome</keyword>
<dbReference type="Proteomes" id="UP001225356">
    <property type="component" value="Unassembled WGS sequence"/>
</dbReference>
<evidence type="ECO:0000313" key="3">
    <source>
        <dbReference type="Proteomes" id="UP001225356"/>
    </source>
</evidence>
<sequence length="185" mass="18299">MRKRFVMLTSASAGALMLALAAPAMAAPEADTIVTFDVTAGSLDITAPAGPVDLGDGAPGSTITNQLGVVAVSDTRGGATSVWDATVYSTAFTNGALTIPVGAVSYWSGDSLPGSETGGGTFTPGQPTTDDQVPLTGTAITAIPAFSHSGGTGGSTASWNPTLVVRVPITAQLGTYTGTVTHQVA</sequence>
<feature type="signal peptide" evidence="1">
    <location>
        <begin position="1"/>
        <end position="26"/>
    </location>
</feature>
<keyword evidence="1" id="KW-0732">Signal</keyword>
<comment type="caution">
    <text evidence="2">The sequence shown here is derived from an EMBL/GenBank/DDBJ whole genome shotgun (WGS) entry which is preliminary data.</text>
</comment>
<evidence type="ECO:0008006" key="4">
    <source>
        <dbReference type="Google" id="ProtNLM"/>
    </source>
</evidence>
<evidence type="ECO:0000256" key="1">
    <source>
        <dbReference type="SAM" id="SignalP"/>
    </source>
</evidence>
<protein>
    <recommendedName>
        <fullName evidence="4">WxL domain surface cell wall-binding</fullName>
    </recommendedName>
</protein>
<dbReference type="EMBL" id="JAUSQU010000001">
    <property type="protein sequence ID" value="MDP9844105.1"/>
    <property type="molecule type" value="Genomic_DNA"/>
</dbReference>
<proteinExistence type="predicted"/>
<gene>
    <name evidence="2" type="ORF">J2853_003316</name>
</gene>
<name>A0ABT9QBE7_9ACTN</name>
<evidence type="ECO:0000313" key="2">
    <source>
        <dbReference type="EMBL" id="MDP9844105.1"/>
    </source>
</evidence>
<dbReference type="RefSeq" id="WP_307558715.1">
    <property type="nucleotide sequence ID" value="NZ_JAUSQU010000001.1"/>
</dbReference>
<feature type="chain" id="PRO_5047296566" description="WxL domain surface cell wall-binding" evidence="1">
    <location>
        <begin position="27"/>
        <end position="185"/>
    </location>
</feature>
<reference evidence="2 3" key="1">
    <citation type="submission" date="2023-07" db="EMBL/GenBank/DDBJ databases">
        <title>Sequencing the genomes of 1000 actinobacteria strains.</title>
        <authorList>
            <person name="Klenk H.-P."/>
        </authorList>
    </citation>
    <scope>NUCLEOTIDE SEQUENCE [LARGE SCALE GENOMIC DNA]</scope>
    <source>
        <strain evidence="2 3">DSM 46740</strain>
    </source>
</reference>